<accession>A0A833YUA0</accession>
<reference evidence="2 3" key="1">
    <citation type="journal article" date="2020" name="Nature">
        <title>Six reference-quality genomes reveal evolution of bat adaptations.</title>
        <authorList>
            <person name="Jebb D."/>
            <person name="Huang Z."/>
            <person name="Pippel M."/>
            <person name="Hughes G.M."/>
            <person name="Lavrichenko K."/>
            <person name="Devanna P."/>
            <person name="Winkler S."/>
            <person name="Jermiin L.S."/>
            <person name="Skirmuntt E.C."/>
            <person name="Katzourakis A."/>
            <person name="Burkitt-Gray L."/>
            <person name="Ray D.A."/>
            <person name="Sullivan K.A.M."/>
            <person name="Roscito J.G."/>
            <person name="Kirilenko B.M."/>
            <person name="Davalos L.M."/>
            <person name="Corthals A.P."/>
            <person name="Power M.L."/>
            <person name="Jones G."/>
            <person name="Ransome R.D."/>
            <person name="Dechmann D.K.N."/>
            <person name="Locatelli A.G."/>
            <person name="Puechmaille S.J."/>
            <person name="Fedrigo O."/>
            <person name="Jarvis E.D."/>
            <person name="Hiller M."/>
            <person name="Vernes S.C."/>
            <person name="Myers E.W."/>
            <person name="Teeling E.C."/>
        </authorList>
    </citation>
    <scope>NUCLEOTIDE SEQUENCE [LARGE SCALE GENOMIC DNA]</scope>
    <source>
        <strain evidence="2">Bat1K_MPI-CBG_1</strain>
    </source>
</reference>
<name>A0A833YUA0_9CHIR</name>
<proteinExistence type="predicted"/>
<sequence length="140" mass="15035">MRSFPTLSFVCVWASQQTGYNIPRNPICPSAHPARGGHQGSPEARLTLGRCRGGTNTKDSPNRGVPVTVPPLHWGLSSLHCGRRGPKPMQSPASSSLAQPSPVLPVPPTGHTRPGNPHAPYWFLHGTRPPARLHVPSQPE</sequence>
<evidence type="ECO:0000313" key="2">
    <source>
        <dbReference type="EMBL" id="KAF6081894.1"/>
    </source>
</evidence>
<dbReference type="AlphaFoldDB" id="A0A833YUA0"/>
<gene>
    <name evidence="2" type="ORF">HJG60_008885</name>
</gene>
<organism evidence="2 3">
    <name type="scientific">Phyllostomus discolor</name>
    <name type="common">pale spear-nosed bat</name>
    <dbReference type="NCBI Taxonomy" id="89673"/>
    <lineage>
        <taxon>Eukaryota</taxon>
        <taxon>Metazoa</taxon>
        <taxon>Chordata</taxon>
        <taxon>Craniata</taxon>
        <taxon>Vertebrata</taxon>
        <taxon>Euteleostomi</taxon>
        <taxon>Mammalia</taxon>
        <taxon>Eutheria</taxon>
        <taxon>Laurasiatheria</taxon>
        <taxon>Chiroptera</taxon>
        <taxon>Yangochiroptera</taxon>
        <taxon>Phyllostomidae</taxon>
        <taxon>Phyllostominae</taxon>
        <taxon>Phyllostomus</taxon>
    </lineage>
</organism>
<evidence type="ECO:0000313" key="3">
    <source>
        <dbReference type="Proteomes" id="UP000664940"/>
    </source>
</evidence>
<comment type="caution">
    <text evidence="2">The sequence shown here is derived from an EMBL/GenBank/DDBJ whole genome shotgun (WGS) entry which is preliminary data.</text>
</comment>
<evidence type="ECO:0000256" key="1">
    <source>
        <dbReference type="SAM" id="MobiDB-lite"/>
    </source>
</evidence>
<protein>
    <submittedName>
        <fullName evidence="2">Uncharacterized protein</fullName>
    </submittedName>
</protein>
<feature type="region of interest" description="Disordered" evidence="1">
    <location>
        <begin position="32"/>
        <end position="140"/>
    </location>
</feature>
<dbReference type="EMBL" id="JABVXQ010000013">
    <property type="protein sequence ID" value="KAF6081894.1"/>
    <property type="molecule type" value="Genomic_DNA"/>
</dbReference>
<feature type="compositionally biased region" description="Low complexity" evidence="1">
    <location>
        <begin position="90"/>
        <end position="101"/>
    </location>
</feature>
<dbReference type="Proteomes" id="UP000664940">
    <property type="component" value="Unassembled WGS sequence"/>
</dbReference>